<gene>
    <name evidence="8" type="primary">MLO</name>
    <name evidence="11" type="ORF">ZEAMMB73_Zm00001d014874</name>
</gene>
<dbReference type="Pfam" id="PF03094">
    <property type="entry name" value="Mlo"/>
    <property type="match status" value="1"/>
</dbReference>
<sequence>MGGGVGVRRDRAHLHPAGEGAPPRGRVLLPPQEEGHGGGPGEGEGGAHGAGLHLAPPRVRPELHHQGLHQQPRRQHHAPLQARGRRRRGQGRPRQGGRRRGRWQEEGRRRRPWKEEEEGRRRRRPSWRCGGLAAALLRAQRQDAGGGEHGDQVPRGESAAHLHQRPAPAAHLHLLPRRLPRLLQRNHHGARQGQDTCMERVGERSCRTRLRVLTWVTADPTRFRFTHETSFVRQHMNVLNKFPASFYISNFFRQFFRSVRQADYCALRHSFVNVHLAPGSKFDFQKYIKRSLEDDFKVIVGISPPLWASALIFLFLNVNGWHTMLWISIMPVVIILSVGTKLQGIICRMAIDITERHAVIQGIPMVQVSDSYFWFARPTFVLFLIHFTLFQNGFQIIYFLWILYEYGMDSCFNDSEEFVFARLCLGVVVQVLCSYVTLPLYALVSQMGSTMKQSIFDEQTSKALKNWRAGAKKKAPTGGSKHGGGGSPTAGGSPTKADGDA</sequence>
<feature type="compositionally biased region" description="Gly residues" evidence="9">
    <location>
        <begin position="37"/>
        <end position="49"/>
    </location>
</feature>
<comment type="domain">
    <text evidence="8">The C-terminus contains a calmodulin-binding domain, which binds calmodulin in a calcium-dependent fashion.</text>
</comment>
<evidence type="ECO:0000256" key="6">
    <source>
        <dbReference type="ARBA" id="ARBA00023136"/>
    </source>
</evidence>
<dbReference type="GO" id="GO:0005516">
    <property type="term" value="F:calmodulin binding"/>
    <property type="evidence" value="ECO:0007669"/>
    <property type="project" value="UniProtKB-KW"/>
</dbReference>
<feature type="compositionally biased region" description="Basic and acidic residues" evidence="9">
    <location>
        <begin position="146"/>
        <end position="160"/>
    </location>
</feature>
<keyword evidence="8" id="KW-0112">Calmodulin-binding</keyword>
<keyword evidence="4 8" id="KW-0611">Plant defense</keyword>
<evidence type="ECO:0000256" key="5">
    <source>
        <dbReference type="ARBA" id="ARBA00022989"/>
    </source>
</evidence>
<feature type="transmembrane region" description="Helical" evidence="10">
    <location>
        <begin position="296"/>
        <end position="315"/>
    </location>
</feature>
<dbReference type="PANTHER" id="PTHR31942">
    <property type="entry name" value="MLO-LIKE PROTEIN 1"/>
    <property type="match status" value="1"/>
</dbReference>
<keyword evidence="5 8" id="KW-1133">Transmembrane helix</keyword>
<evidence type="ECO:0000256" key="4">
    <source>
        <dbReference type="ARBA" id="ARBA00022821"/>
    </source>
</evidence>
<dbReference type="PANTHER" id="PTHR31942:SF131">
    <property type="entry name" value="OS05G0183566 PROTEIN"/>
    <property type="match status" value="1"/>
</dbReference>
<feature type="compositionally biased region" description="Basic residues" evidence="9">
    <location>
        <begin position="71"/>
        <end position="101"/>
    </location>
</feature>
<feature type="region of interest" description="Disordered" evidence="9">
    <location>
        <begin position="1"/>
        <end position="127"/>
    </location>
</feature>
<dbReference type="InterPro" id="IPR004326">
    <property type="entry name" value="Mlo"/>
</dbReference>
<dbReference type="EMBL" id="CM000781">
    <property type="protein sequence ID" value="AQK67366.1"/>
    <property type="molecule type" value="Genomic_DNA"/>
</dbReference>
<feature type="compositionally biased region" description="Low complexity" evidence="9">
    <location>
        <begin position="490"/>
        <end position="501"/>
    </location>
</feature>
<dbReference type="AlphaFoldDB" id="A0A1D6GWX6"/>
<accession>A0A1D6GWX6</accession>
<comment type="similarity">
    <text evidence="2 8">Belongs to the MLO family.</text>
</comment>
<organism evidence="11">
    <name type="scientific">Zea mays</name>
    <name type="common">Maize</name>
    <dbReference type="NCBI Taxonomy" id="4577"/>
    <lineage>
        <taxon>Eukaryota</taxon>
        <taxon>Viridiplantae</taxon>
        <taxon>Streptophyta</taxon>
        <taxon>Embryophyta</taxon>
        <taxon>Tracheophyta</taxon>
        <taxon>Spermatophyta</taxon>
        <taxon>Magnoliopsida</taxon>
        <taxon>Liliopsida</taxon>
        <taxon>Poales</taxon>
        <taxon>Poaceae</taxon>
        <taxon>PACMAD clade</taxon>
        <taxon>Panicoideae</taxon>
        <taxon>Andropogonodae</taxon>
        <taxon>Andropogoneae</taxon>
        <taxon>Tripsacinae</taxon>
        <taxon>Zea</taxon>
    </lineage>
</organism>
<dbReference type="ExpressionAtlas" id="A0A1D6GWX6">
    <property type="expression patterns" value="baseline and differential"/>
</dbReference>
<feature type="transmembrane region" description="Helical" evidence="10">
    <location>
        <begin position="419"/>
        <end position="444"/>
    </location>
</feature>
<evidence type="ECO:0000256" key="8">
    <source>
        <dbReference type="RuleBase" id="RU280816"/>
    </source>
</evidence>
<feature type="transmembrane region" description="Helical" evidence="10">
    <location>
        <begin position="321"/>
        <end position="339"/>
    </location>
</feature>
<feature type="compositionally biased region" description="Basic and acidic residues" evidence="9">
    <location>
        <begin position="102"/>
        <end position="120"/>
    </location>
</feature>
<evidence type="ECO:0000256" key="10">
    <source>
        <dbReference type="SAM" id="Phobius"/>
    </source>
</evidence>
<proteinExistence type="inferred from homology"/>
<evidence type="ECO:0000256" key="3">
    <source>
        <dbReference type="ARBA" id="ARBA00022692"/>
    </source>
</evidence>
<dbReference type="GO" id="GO:0016020">
    <property type="term" value="C:membrane"/>
    <property type="evidence" value="ECO:0007669"/>
    <property type="project" value="UniProtKB-SubCell"/>
</dbReference>
<comment type="function">
    <text evidence="8">May be involved in modulation of pathogen defense and leaf cell death.</text>
</comment>
<keyword evidence="3 8" id="KW-0812">Transmembrane</keyword>
<reference evidence="11" key="1">
    <citation type="submission" date="2015-12" db="EMBL/GenBank/DDBJ databases">
        <title>Update maize B73 reference genome by single molecule sequencing technologies.</title>
        <authorList>
            <consortium name="Maize Genome Sequencing Project"/>
            <person name="Ware D."/>
        </authorList>
    </citation>
    <scope>NUCLEOTIDE SEQUENCE</scope>
    <source>
        <tissue evidence="11">Seedling</tissue>
    </source>
</reference>
<comment type="subcellular location">
    <subcellularLocation>
        <location evidence="1 8">Membrane</location>
        <topology evidence="1 8">Multi-pass membrane protein</topology>
    </subcellularLocation>
</comment>
<evidence type="ECO:0000256" key="2">
    <source>
        <dbReference type="ARBA" id="ARBA00006574"/>
    </source>
</evidence>
<keyword evidence="6 8" id="KW-0472">Membrane</keyword>
<evidence type="ECO:0000256" key="1">
    <source>
        <dbReference type="ARBA" id="ARBA00004141"/>
    </source>
</evidence>
<evidence type="ECO:0000313" key="11">
    <source>
        <dbReference type="EMBL" id="AQK67366.1"/>
    </source>
</evidence>
<protein>
    <recommendedName>
        <fullName evidence="8">MLO-like protein</fullName>
    </recommendedName>
</protein>
<feature type="region of interest" description="Disordered" evidence="9">
    <location>
        <begin position="142"/>
        <end position="163"/>
    </location>
</feature>
<dbReference type="GO" id="GO:0006952">
    <property type="term" value="P:defense response"/>
    <property type="evidence" value="ECO:0007669"/>
    <property type="project" value="UniProtKB-KW"/>
</dbReference>
<feature type="region of interest" description="Disordered" evidence="9">
    <location>
        <begin position="466"/>
        <end position="501"/>
    </location>
</feature>
<feature type="transmembrane region" description="Helical" evidence="10">
    <location>
        <begin position="380"/>
        <end position="404"/>
    </location>
</feature>
<name>A0A1D6GWX6_MAIZE</name>
<evidence type="ECO:0000256" key="7">
    <source>
        <dbReference type="ARBA" id="ARBA00023265"/>
    </source>
</evidence>
<evidence type="ECO:0000256" key="9">
    <source>
        <dbReference type="SAM" id="MobiDB-lite"/>
    </source>
</evidence>
<keyword evidence="7 8" id="KW-0568">Pathogenesis-related protein</keyword>
<feature type="compositionally biased region" description="Gly residues" evidence="9">
    <location>
        <begin position="480"/>
        <end position="489"/>
    </location>
</feature>